<evidence type="ECO:0000256" key="2">
    <source>
        <dbReference type="SAM" id="Phobius"/>
    </source>
</evidence>
<dbReference type="Gene3D" id="1.10.287.950">
    <property type="entry name" value="Methyl-accepting chemotaxis protein"/>
    <property type="match status" value="1"/>
</dbReference>
<evidence type="ECO:0000256" key="1">
    <source>
        <dbReference type="SAM" id="Coils"/>
    </source>
</evidence>
<dbReference type="Pfam" id="PF06103">
    <property type="entry name" value="DUF948"/>
    <property type="match status" value="1"/>
</dbReference>
<feature type="coiled-coil region" evidence="1">
    <location>
        <begin position="27"/>
        <end position="61"/>
    </location>
</feature>
<dbReference type="EMBL" id="LTAO01000038">
    <property type="protein sequence ID" value="KYG26676.1"/>
    <property type="molecule type" value="Genomic_DNA"/>
</dbReference>
<evidence type="ECO:0000313" key="4">
    <source>
        <dbReference type="Proteomes" id="UP000075806"/>
    </source>
</evidence>
<protein>
    <recommendedName>
        <fullName evidence="5">General stress protein</fullName>
    </recommendedName>
</protein>
<accession>A0A162CUC3</accession>
<dbReference type="PANTHER" id="PTHR40070">
    <property type="entry name" value="UPF0478 PROTEIN YTXG"/>
    <property type="match status" value="1"/>
</dbReference>
<comment type="caution">
    <text evidence="3">The sequence shown here is derived from an EMBL/GenBank/DDBJ whole genome shotgun (WGS) entry which is preliminary data.</text>
</comment>
<sequence>MDVLLYISALIVAVAFAILVIYLVRTLKSANKTLTHVASTMESLEKQINGITKETEQLLHRTNALADDIQKKSESLNPVFSSVKDLGQSFQQVNQSIQHVSNTITAKTNQQSEQIAQVVQWGQVALDFYEKLKARKKAENSEIN</sequence>
<organism evidence="3 4">
    <name type="scientific">Alkalihalobacillus trypoxylicola</name>
    <dbReference type="NCBI Taxonomy" id="519424"/>
    <lineage>
        <taxon>Bacteria</taxon>
        <taxon>Bacillati</taxon>
        <taxon>Bacillota</taxon>
        <taxon>Bacilli</taxon>
        <taxon>Bacillales</taxon>
        <taxon>Bacillaceae</taxon>
        <taxon>Alkalihalobacillus</taxon>
    </lineage>
</organism>
<evidence type="ECO:0008006" key="5">
    <source>
        <dbReference type="Google" id="ProtNLM"/>
    </source>
</evidence>
<keyword evidence="4" id="KW-1185">Reference proteome</keyword>
<dbReference type="OrthoDB" id="2366030at2"/>
<dbReference type="InterPro" id="IPR009293">
    <property type="entry name" value="UPF0478"/>
</dbReference>
<gene>
    <name evidence="3" type="ORF">AZF04_12790</name>
</gene>
<feature type="transmembrane region" description="Helical" evidence="2">
    <location>
        <begin position="6"/>
        <end position="24"/>
    </location>
</feature>
<proteinExistence type="predicted"/>
<dbReference type="RefSeq" id="WP_045481001.1">
    <property type="nucleotide sequence ID" value="NZ_LTAO01000038.1"/>
</dbReference>
<keyword evidence="2" id="KW-1133">Transmembrane helix</keyword>
<dbReference type="Proteomes" id="UP000075806">
    <property type="component" value="Unassembled WGS sequence"/>
</dbReference>
<reference evidence="3" key="1">
    <citation type="submission" date="2016-02" db="EMBL/GenBank/DDBJ databases">
        <title>Genome sequence of Bacillus trypoxylicola KCTC 13244(T).</title>
        <authorList>
            <person name="Jeong H."/>
            <person name="Park S.-H."/>
            <person name="Choi S.-K."/>
        </authorList>
    </citation>
    <scope>NUCLEOTIDE SEQUENCE [LARGE SCALE GENOMIC DNA]</scope>
    <source>
        <strain evidence="3">KCTC 13244</strain>
    </source>
</reference>
<name>A0A162CUC3_9BACI</name>
<evidence type="ECO:0000313" key="3">
    <source>
        <dbReference type="EMBL" id="KYG26676.1"/>
    </source>
</evidence>
<dbReference type="SUPFAM" id="SSF58104">
    <property type="entry name" value="Methyl-accepting chemotaxis protein (MCP) signaling domain"/>
    <property type="match status" value="1"/>
</dbReference>
<dbReference type="STRING" id="519424.AZF04_12790"/>
<keyword evidence="2" id="KW-0812">Transmembrane</keyword>
<dbReference type="PANTHER" id="PTHR40070:SF1">
    <property type="entry name" value="UPF0478 PROTEIN YTXG"/>
    <property type="match status" value="1"/>
</dbReference>
<keyword evidence="2" id="KW-0472">Membrane</keyword>
<keyword evidence="1" id="KW-0175">Coiled coil</keyword>
<dbReference type="AlphaFoldDB" id="A0A162CUC3"/>